<evidence type="ECO:0000313" key="2">
    <source>
        <dbReference type="Proteomes" id="UP000298663"/>
    </source>
</evidence>
<organism evidence="1 2">
    <name type="scientific">Steinernema carpocapsae</name>
    <name type="common">Entomopathogenic nematode</name>
    <dbReference type="NCBI Taxonomy" id="34508"/>
    <lineage>
        <taxon>Eukaryota</taxon>
        <taxon>Metazoa</taxon>
        <taxon>Ecdysozoa</taxon>
        <taxon>Nematoda</taxon>
        <taxon>Chromadorea</taxon>
        <taxon>Rhabditida</taxon>
        <taxon>Tylenchina</taxon>
        <taxon>Panagrolaimomorpha</taxon>
        <taxon>Strongyloidoidea</taxon>
        <taxon>Steinernematidae</taxon>
        <taxon>Steinernema</taxon>
    </lineage>
</organism>
<sequence length="78" mass="9107">MNYKTLRLFDSVMSSVERITELLNESMLKEAAFEEQMNNELDDIQKMLEAILNAERTQMIIEDRNRNESKGAKGKKKP</sequence>
<protein>
    <submittedName>
        <fullName evidence="1">Uncharacterized protein</fullName>
    </submittedName>
</protein>
<dbReference type="AlphaFoldDB" id="A0A4U8UMY2"/>
<reference evidence="1 2" key="2">
    <citation type="journal article" date="2019" name="G3 (Bethesda)">
        <title>Hybrid Assembly of the Genome of the Entomopathogenic Nematode Steinernema carpocapsae Identifies the X-Chromosome.</title>
        <authorList>
            <person name="Serra L."/>
            <person name="Macchietto M."/>
            <person name="Macias-Munoz A."/>
            <person name="McGill C.J."/>
            <person name="Rodriguez I.M."/>
            <person name="Rodriguez B."/>
            <person name="Murad R."/>
            <person name="Mortazavi A."/>
        </authorList>
    </citation>
    <scope>NUCLEOTIDE SEQUENCE [LARGE SCALE GENOMIC DNA]</scope>
    <source>
        <strain evidence="1 2">ALL</strain>
    </source>
</reference>
<keyword evidence="2" id="KW-1185">Reference proteome</keyword>
<dbReference type="EMBL" id="AZBU02000001">
    <property type="protein sequence ID" value="TMS34276.1"/>
    <property type="molecule type" value="Genomic_DNA"/>
</dbReference>
<accession>A0A4U8UMY2</accession>
<comment type="caution">
    <text evidence="1">The sequence shown here is derived from an EMBL/GenBank/DDBJ whole genome shotgun (WGS) entry which is preliminary data.</text>
</comment>
<evidence type="ECO:0000313" key="1">
    <source>
        <dbReference type="EMBL" id="TMS34276.1"/>
    </source>
</evidence>
<gene>
    <name evidence="1" type="ORF">L596_001903</name>
</gene>
<proteinExistence type="predicted"/>
<name>A0A4U8UMY2_STECR</name>
<reference evidence="1 2" key="1">
    <citation type="journal article" date="2015" name="Genome Biol.">
        <title>Comparative genomics of Steinernema reveals deeply conserved gene regulatory networks.</title>
        <authorList>
            <person name="Dillman A.R."/>
            <person name="Macchietto M."/>
            <person name="Porter C.F."/>
            <person name="Rogers A."/>
            <person name="Williams B."/>
            <person name="Antoshechkin I."/>
            <person name="Lee M.M."/>
            <person name="Goodwin Z."/>
            <person name="Lu X."/>
            <person name="Lewis E.E."/>
            <person name="Goodrich-Blair H."/>
            <person name="Stock S.P."/>
            <person name="Adams B.J."/>
            <person name="Sternberg P.W."/>
            <person name="Mortazavi A."/>
        </authorList>
    </citation>
    <scope>NUCLEOTIDE SEQUENCE [LARGE SCALE GENOMIC DNA]</scope>
    <source>
        <strain evidence="1 2">ALL</strain>
    </source>
</reference>
<dbReference type="Proteomes" id="UP000298663">
    <property type="component" value="Unassembled WGS sequence"/>
</dbReference>